<name>A0A8D8RWM1_9HEMI</name>
<organism evidence="2">
    <name type="scientific">Cacopsylla melanoneura</name>
    <dbReference type="NCBI Taxonomy" id="428564"/>
    <lineage>
        <taxon>Eukaryota</taxon>
        <taxon>Metazoa</taxon>
        <taxon>Ecdysozoa</taxon>
        <taxon>Arthropoda</taxon>
        <taxon>Hexapoda</taxon>
        <taxon>Insecta</taxon>
        <taxon>Pterygota</taxon>
        <taxon>Neoptera</taxon>
        <taxon>Paraneoptera</taxon>
        <taxon>Hemiptera</taxon>
        <taxon>Sternorrhyncha</taxon>
        <taxon>Psylloidea</taxon>
        <taxon>Psyllidae</taxon>
        <taxon>Psyllinae</taxon>
        <taxon>Cacopsylla</taxon>
    </lineage>
</organism>
<dbReference type="AlphaFoldDB" id="A0A8D8RWM1"/>
<proteinExistence type="predicted"/>
<reference evidence="2" key="1">
    <citation type="submission" date="2021-05" db="EMBL/GenBank/DDBJ databases">
        <authorList>
            <person name="Alioto T."/>
            <person name="Alioto T."/>
            <person name="Gomez Garrido J."/>
        </authorList>
    </citation>
    <scope>NUCLEOTIDE SEQUENCE</scope>
</reference>
<sequence>MEEYKVESQLSLQRAQNACVRYICNLRKYDRVSEHYLGLDWMRMDTRQNLHMLLLLFNLLRSQGPQYFQETWNYLQTGRLHSLGLLEIPRHRTRNYGDSYHISVVRLWNSLQWSFETVVLPSRRWSNEATTHMNLTEPERGREKPASHG</sequence>
<protein>
    <submittedName>
        <fullName evidence="2">Uncharacterized protein</fullName>
    </submittedName>
</protein>
<feature type="region of interest" description="Disordered" evidence="1">
    <location>
        <begin position="130"/>
        <end position="149"/>
    </location>
</feature>
<dbReference type="EMBL" id="HBUF01187435">
    <property type="protein sequence ID" value="CAG6657157.1"/>
    <property type="molecule type" value="Transcribed_RNA"/>
</dbReference>
<feature type="compositionally biased region" description="Basic and acidic residues" evidence="1">
    <location>
        <begin position="137"/>
        <end position="149"/>
    </location>
</feature>
<evidence type="ECO:0000256" key="1">
    <source>
        <dbReference type="SAM" id="MobiDB-lite"/>
    </source>
</evidence>
<evidence type="ECO:0000313" key="2">
    <source>
        <dbReference type="EMBL" id="CAG6657157.1"/>
    </source>
</evidence>
<accession>A0A8D8RWM1</accession>